<feature type="DNA-binding region" description="H-T-H motif" evidence="5">
    <location>
        <begin position="31"/>
        <end position="50"/>
    </location>
</feature>
<dbReference type="PANTHER" id="PTHR30055:SF175">
    <property type="entry name" value="HTH-TYPE TRANSCRIPTIONAL REPRESSOR KSTR2"/>
    <property type="match status" value="1"/>
</dbReference>
<gene>
    <name evidence="7" type="ORF">JOF56_006846</name>
</gene>
<dbReference type="EMBL" id="JAGINW010000001">
    <property type="protein sequence ID" value="MBP2326461.1"/>
    <property type="molecule type" value="Genomic_DNA"/>
</dbReference>
<dbReference type="SUPFAM" id="SSF48498">
    <property type="entry name" value="Tetracyclin repressor-like, C-terminal domain"/>
    <property type="match status" value="1"/>
</dbReference>
<evidence type="ECO:0000256" key="3">
    <source>
        <dbReference type="ARBA" id="ARBA00023125"/>
    </source>
</evidence>
<name>A0ABS4TPX7_9PSEU</name>
<keyword evidence="2" id="KW-0805">Transcription regulation</keyword>
<evidence type="ECO:0000313" key="8">
    <source>
        <dbReference type="Proteomes" id="UP001519332"/>
    </source>
</evidence>
<feature type="domain" description="HTH tetR-type" evidence="6">
    <location>
        <begin position="8"/>
        <end position="68"/>
    </location>
</feature>
<dbReference type="InterPro" id="IPR036271">
    <property type="entry name" value="Tet_transcr_reg_TetR-rel_C_sf"/>
</dbReference>
<accession>A0ABS4TPX7</accession>
<dbReference type="PROSITE" id="PS50977">
    <property type="entry name" value="HTH_TETR_2"/>
    <property type="match status" value="1"/>
</dbReference>
<evidence type="ECO:0000313" key="7">
    <source>
        <dbReference type="EMBL" id="MBP2326461.1"/>
    </source>
</evidence>
<keyword evidence="4" id="KW-0804">Transcription</keyword>
<dbReference type="Pfam" id="PF00440">
    <property type="entry name" value="TetR_N"/>
    <property type="match status" value="1"/>
</dbReference>
<evidence type="ECO:0000256" key="5">
    <source>
        <dbReference type="PROSITE-ProRule" id="PRU00335"/>
    </source>
</evidence>
<dbReference type="SUPFAM" id="SSF46689">
    <property type="entry name" value="Homeodomain-like"/>
    <property type="match status" value="1"/>
</dbReference>
<organism evidence="7 8">
    <name type="scientific">Kibdelosporangium banguiense</name>
    <dbReference type="NCBI Taxonomy" id="1365924"/>
    <lineage>
        <taxon>Bacteria</taxon>
        <taxon>Bacillati</taxon>
        <taxon>Actinomycetota</taxon>
        <taxon>Actinomycetes</taxon>
        <taxon>Pseudonocardiales</taxon>
        <taxon>Pseudonocardiaceae</taxon>
        <taxon>Kibdelosporangium</taxon>
    </lineage>
</organism>
<keyword evidence="1" id="KW-0678">Repressor</keyword>
<evidence type="ECO:0000256" key="1">
    <source>
        <dbReference type="ARBA" id="ARBA00022491"/>
    </source>
</evidence>
<protein>
    <submittedName>
        <fullName evidence="7">AcrR family transcriptional regulator</fullName>
    </submittedName>
</protein>
<evidence type="ECO:0000256" key="2">
    <source>
        <dbReference type="ARBA" id="ARBA00023015"/>
    </source>
</evidence>
<evidence type="ECO:0000256" key="4">
    <source>
        <dbReference type="ARBA" id="ARBA00023163"/>
    </source>
</evidence>
<dbReference type="InterPro" id="IPR009057">
    <property type="entry name" value="Homeodomain-like_sf"/>
</dbReference>
<dbReference type="InterPro" id="IPR001647">
    <property type="entry name" value="HTH_TetR"/>
</dbReference>
<proteinExistence type="predicted"/>
<sequence>MPKYVDPEQRSREIVEAAVAALSEGGFAKFTLRNLAQRMGGSMSLITHYFPNREALIEGILTAFEQDIAEFNEEMQSVGDPAERLHRVVEWALPLAEDGLIMERARIALLAHRDAEPAIDAFFVRLEPLMRGVYRDHVAALVDEADLEFAVDLMRAWVNGLTLSAIEHPEIWTRERQLRVVDAFFATLPLREPVTLVR</sequence>
<dbReference type="RefSeq" id="WP_209643524.1">
    <property type="nucleotide sequence ID" value="NZ_JAGINW010000001.1"/>
</dbReference>
<dbReference type="PANTHER" id="PTHR30055">
    <property type="entry name" value="HTH-TYPE TRANSCRIPTIONAL REGULATOR RUTR"/>
    <property type="match status" value="1"/>
</dbReference>
<dbReference type="Pfam" id="PF13977">
    <property type="entry name" value="TetR_C_6"/>
    <property type="match status" value="1"/>
</dbReference>
<evidence type="ECO:0000259" key="6">
    <source>
        <dbReference type="PROSITE" id="PS50977"/>
    </source>
</evidence>
<dbReference type="Proteomes" id="UP001519332">
    <property type="component" value="Unassembled WGS sequence"/>
</dbReference>
<reference evidence="7 8" key="1">
    <citation type="submission" date="2021-03" db="EMBL/GenBank/DDBJ databases">
        <title>Sequencing the genomes of 1000 actinobacteria strains.</title>
        <authorList>
            <person name="Klenk H.-P."/>
        </authorList>
    </citation>
    <scope>NUCLEOTIDE SEQUENCE [LARGE SCALE GENOMIC DNA]</scope>
    <source>
        <strain evidence="7 8">DSM 46670</strain>
    </source>
</reference>
<dbReference type="PRINTS" id="PR00455">
    <property type="entry name" value="HTHTETR"/>
</dbReference>
<keyword evidence="3 5" id="KW-0238">DNA-binding</keyword>
<keyword evidence="8" id="KW-1185">Reference proteome</keyword>
<dbReference type="InterPro" id="IPR039538">
    <property type="entry name" value="BetI_C"/>
</dbReference>
<dbReference type="Gene3D" id="1.10.357.10">
    <property type="entry name" value="Tetracycline Repressor, domain 2"/>
    <property type="match status" value="1"/>
</dbReference>
<comment type="caution">
    <text evidence="7">The sequence shown here is derived from an EMBL/GenBank/DDBJ whole genome shotgun (WGS) entry which is preliminary data.</text>
</comment>
<dbReference type="InterPro" id="IPR050109">
    <property type="entry name" value="HTH-type_TetR-like_transc_reg"/>
</dbReference>